<accession>A0A1I5H8I7</accession>
<dbReference type="RefSeq" id="WP_093355281.1">
    <property type="nucleotide sequence ID" value="NZ_FOUY01000059.1"/>
</dbReference>
<reference evidence="2 3" key="1">
    <citation type="submission" date="2016-10" db="EMBL/GenBank/DDBJ databases">
        <authorList>
            <person name="de Groot N.N."/>
        </authorList>
    </citation>
    <scope>NUCLEOTIDE SEQUENCE [LARGE SCALE GENOMIC DNA]</scope>
    <source>
        <strain evidence="2 3">CGMCC 4.1877</strain>
    </source>
</reference>
<dbReference type="Proteomes" id="UP000199614">
    <property type="component" value="Unassembled WGS sequence"/>
</dbReference>
<evidence type="ECO:0000259" key="1">
    <source>
        <dbReference type="Pfam" id="PF13401"/>
    </source>
</evidence>
<dbReference type="PANTHER" id="PTHR35894:SF1">
    <property type="entry name" value="PHOSPHORIBULOKINASE _ URIDINE KINASE FAMILY"/>
    <property type="match status" value="1"/>
</dbReference>
<dbReference type="InterPro" id="IPR027417">
    <property type="entry name" value="P-loop_NTPase"/>
</dbReference>
<dbReference type="OrthoDB" id="4180634at2"/>
<proteinExistence type="predicted"/>
<organism evidence="2 3">
    <name type="scientific">Pseudonocardia ammonioxydans</name>
    <dbReference type="NCBI Taxonomy" id="260086"/>
    <lineage>
        <taxon>Bacteria</taxon>
        <taxon>Bacillati</taxon>
        <taxon>Actinomycetota</taxon>
        <taxon>Actinomycetes</taxon>
        <taxon>Pseudonocardiales</taxon>
        <taxon>Pseudonocardiaceae</taxon>
        <taxon>Pseudonocardia</taxon>
    </lineage>
</organism>
<evidence type="ECO:0000313" key="3">
    <source>
        <dbReference type="Proteomes" id="UP000199614"/>
    </source>
</evidence>
<dbReference type="PANTHER" id="PTHR35894">
    <property type="entry name" value="GENERAL SECRETION PATHWAY PROTEIN A-RELATED"/>
    <property type="match status" value="1"/>
</dbReference>
<dbReference type="STRING" id="260086.SAMN05216207_105922"/>
<dbReference type="InterPro" id="IPR049945">
    <property type="entry name" value="AAA_22"/>
</dbReference>
<dbReference type="GO" id="GO:0016887">
    <property type="term" value="F:ATP hydrolysis activity"/>
    <property type="evidence" value="ECO:0007669"/>
    <property type="project" value="InterPro"/>
</dbReference>
<evidence type="ECO:0000313" key="2">
    <source>
        <dbReference type="EMBL" id="SFO44400.1"/>
    </source>
</evidence>
<dbReference type="InterPro" id="IPR052026">
    <property type="entry name" value="ExeA_AAA_ATPase_DNA-bind"/>
</dbReference>
<feature type="domain" description="ORC1/DEAH AAA+ ATPase" evidence="1">
    <location>
        <begin position="33"/>
        <end position="153"/>
    </location>
</feature>
<dbReference type="Gene3D" id="3.40.50.300">
    <property type="entry name" value="P-loop containing nucleotide triphosphate hydrolases"/>
    <property type="match status" value="1"/>
</dbReference>
<gene>
    <name evidence="2" type="ORF">SAMN05216207_105922</name>
</gene>
<name>A0A1I5H8I7_PSUAM</name>
<dbReference type="AlphaFoldDB" id="A0A1I5H8I7"/>
<sequence>MVRHFLDLPGARVLPTAGLQLVDQAVGHVIDVAAMGVVHGPAGMGKTYAVESALTARERTGLWSSFPSRPTMRLVAATLFEQLTGSPAGRARSRFVLMDAVIEELSARPRVVVVDEAQRLNTECIEFLRHLHDHPRTRFALLLVGGDGAWQVLSAQPMLRSRVYRRVRLEPLTSDQVLELIPRFHPIYEGVDRELVLQIDDHLAHGNLRDWASFTQSAAALCADHDTAVLDARIVANAFALHGAAITA</sequence>
<protein>
    <submittedName>
        <fullName evidence="2">AAA domain-containing protein</fullName>
    </submittedName>
</protein>
<dbReference type="EMBL" id="FOUY01000059">
    <property type="protein sequence ID" value="SFO44400.1"/>
    <property type="molecule type" value="Genomic_DNA"/>
</dbReference>
<dbReference type="SUPFAM" id="SSF52540">
    <property type="entry name" value="P-loop containing nucleoside triphosphate hydrolases"/>
    <property type="match status" value="1"/>
</dbReference>
<keyword evidence="3" id="KW-1185">Reference proteome</keyword>
<dbReference type="Pfam" id="PF13401">
    <property type="entry name" value="AAA_22"/>
    <property type="match status" value="1"/>
</dbReference>